<dbReference type="AlphaFoldDB" id="A0A7T0C3U3"/>
<organism evidence="2 3">
    <name type="scientific">Candidatus Nitrohelix vancouverensis</name>
    <dbReference type="NCBI Taxonomy" id="2705534"/>
    <lineage>
        <taxon>Bacteria</taxon>
        <taxon>Pseudomonadati</taxon>
        <taxon>Nitrospinota/Tectimicrobiota group</taxon>
        <taxon>Nitrospinota</taxon>
        <taxon>Nitrospinia</taxon>
        <taxon>Nitrospinales</taxon>
        <taxon>Nitrospinaceae</taxon>
        <taxon>Candidatus Nitrohelix</taxon>
    </lineage>
</organism>
<accession>A0A7T0C3U3</accession>
<sequence length="133" mass="14845">MTLLLIFSILLSLVCLASFAICLIKLKKLEKTLLESPAQAQDLLDLRDSIDDLNQEGLKIAREIGEKLEEYRELQRKGVAPVSQTQPSPPNDGPSDKYAEVIRLADEGMKPLTISRKLNMPIGEVELAMTLRQ</sequence>
<evidence type="ECO:0000256" key="1">
    <source>
        <dbReference type="SAM" id="MobiDB-lite"/>
    </source>
</evidence>
<protein>
    <recommendedName>
        <fullName evidence="4">DUF2802 domain-containing protein</fullName>
    </recommendedName>
</protein>
<dbReference type="Proteomes" id="UP000594464">
    <property type="component" value="Chromosome"/>
</dbReference>
<evidence type="ECO:0000313" key="3">
    <source>
        <dbReference type="Proteomes" id="UP000594464"/>
    </source>
</evidence>
<evidence type="ECO:0008006" key="4">
    <source>
        <dbReference type="Google" id="ProtNLM"/>
    </source>
</evidence>
<evidence type="ECO:0000313" key="2">
    <source>
        <dbReference type="EMBL" id="QPJ66013.1"/>
    </source>
</evidence>
<dbReference type="EMBL" id="CP048620">
    <property type="protein sequence ID" value="QPJ66013.1"/>
    <property type="molecule type" value="Genomic_DNA"/>
</dbReference>
<name>A0A7T0C3U3_9BACT</name>
<dbReference type="KEGG" id="nva:G3M78_11655"/>
<gene>
    <name evidence="2" type="ORF">G3M78_11655</name>
</gene>
<feature type="region of interest" description="Disordered" evidence="1">
    <location>
        <begin position="75"/>
        <end position="97"/>
    </location>
</feature>
<proteinExistence type="predicted"/>
<reference evidence="3" key="1">
    <citation type="submission" date="2020-02" db="EMBL/GenBank/DDBJ databases">
        <title>Genomic and physiological characterization of two novel Nitrospinaceae genera.</title>
        <authorList>
            <person name="Mueller A.J."/>
            <person name="Jung M.-Y."/>
            <person name="Strachan C.R."/>
            <person name="Herbold C.W."/>
            <person name="Kirkegaard R.H."/>
            <person name="Daims H."/>
        </authorList>
    </citation>
    <scope>NUCLEOTIDE SEQUENCE [LARGE SCALE GENOMIC DNA]</scope>
</reference>